<comment type="similarity">
    <text evidence="1 7">Belongs to the cytochrome P450 family.</text>
</comment>
<dbReference type="GO" id="GO:0020037">
    <property type="term" value="F:heme binding"/>
    <property type="evidence" value="ECO:0007669"/>
    <property type="project" value="InterPro"/>
</dbReference>
<dbReference type="AlphaFoldDB" id="A0A7I7Q153"/>
<keyword evidence="5 7" id="KW-0408">Iron</keyword>
<dbReference type="PRINTS" id="PR00359">
    <property type="entry name" value="BP450"/>
</dbReference>
<dbReference type="SUPFAM" id="SSF48264">
    <property type="entry name" value="Cytochrome P450"/>
    <property type="match status" value="1"/>
</dbReference>
<dbReference type="Proteomes" id="UP000467130">
    <property type="component" value="Chromosome"/>
</dbReference>
<name>A0A7I7Q153_9MYCO</name>
<evidence type="ECO:0000313" key="8">
    <source>
        <dbReference type="EMBL" id="BBY19861.1"/>
    </source>
</evidence>
<sequence length="433" mass="49035">MRLQKLNNAKIARKQSTTSRKDVAHDAIVDFDHHSDEFNENHDTINADLRQKCPVAWNSRYDGFWYLSSYDAVSQTARDDATFSHKYEPGAANGMNYQGEMGVPRPEGQPALGIGEVDGDYHLALRHALAPYFSPGAVEKLKPFMEEKAHESLDQHAPNGHMDLVLDYASPVPAILTMKLMGLPLDNWHLYASTFHNVMAVPQDSPEYAEAIGKVPAIMEEVLQHAANRRADNREDLTSFLIQFEFEGEKLDDTQLLNILWNLIAGGVDTTTSQTALTLRHLGTHPELRRQLIENPDLYRTATDEFLRYFTVNRSLSRTVTKDVELDGQHLKKNDRLIISWLSANHDEKEFEHPDEVVLDRTPNRHLAFGLGPHRCIGSHLARLMSEVMVKALLDRIPDYQVDLQKAHQYMSNPSMTGLSKLPVTLTPNARRS</sequence>
<dbReference type="GO" id="GO:0005506">
    <property type="term" value="F:iron ion binding"/>
    <property type="evidence" value="ECO:0007669"/>
    <property type="project" value="InterPro"/>
</dbReference>
<keyword evidence="3 7" id="KW-0479">Metal-binding</keyword>
<dbReference type="KEGG" id="msto:MSTO_00660"/>
<dbReference type="InterPro" id="IPR036396">
    <property type="entry name" value="Cyt_P450_sf"/>
</dbReference>
<dbReference type="Pfam" id="PF00067">
    <property type="entry name" value="p450"/>
    <property type="match status" value="1"/>
</dbReference>
<protein>
    <submittedName>
        <fullName evidence="8">Cytochrome P450</fullName>
    </submittedName>
</protein>
<evidence type="ECO:0000313" key="9">
    <source>
        <dbReference type="Proteomes" id="UP000467130"/>
    </source>
</evidence>
<reference evidence="8 9" key="1">
    <citation type="journal article" date="2019" name="Emerg. Microbes Infect.">
        <title>Comprehensive subspecies identification of 175 nontuberculous mycobacteria species based on 7547 genomic profiles.</title>
        <authorList>
            <person name="Matsumoto Y."/>
            <person name="Kinjo T."/>
            <person name="Motooka D."/>
            <person name="Nabeya D."/>
            <person name="Jung N."/>
            <person name="Uechi K."/>
            <person name="Horii T."/>
            <person name="Iida T."/>
            <person name="Fujita J."/>
            <person name="Nakamura S."/>
        </authorList>
    </citation>
    <scope>NUCLEOTIDE SEQUENCE [LARGE SCALE GENOMIC DNA]</scope>
    <source>
        <strain evidence="8 9">JCM 17783</strain>
    </source>
</reference>
<evidence type="ECO:0000256" key="3">
    <source>
        <dbReference type="ARBA" id="ARBA00022723"/>
    </source>
</evidence>
<dbReference type="PROSITE" id="PS00086">
    <property type="entry name" value="CYTOCHROME_P450"/>
    <property type="match status" value="1"/>
</dbReference>
<dbReference type="InterPro" id="IPR002397">
    <property type="entry name" value="Cyt_P450_B"/>
</dbReference>
<dbReference type="PANTHER" id="PTHR46696">
    <property type="entry name" value="P450, PUTATIVE (EUROFUNG)-RELATED"/>
    <property type="match status" value="1"/>
</dbReference>
<evidence type="ECO:0000256" key="1">
    <source>
        <dbReference type="ARBA" id="ARBA00010617"/>
    </source>
</evidence>
<dbReference type="InterPro" id="IPR017972">
    <property type="entry name" value="Cyt_P450_CS"/>
</dbReference>
<keyword evidence="6 7" id="KW-0503">Monooxygenase</keyword>
<proteinExistence type="inferred from homology"/>
<keyword evidence="4 7" id="KW-0560">Oxidoreductase</keyword>
<gene>
    <name evidence="8" type="ORF">MSTO_00660</name>
</gene>
<evidence type="ECO:0000256" key="2">
    <source>
        <dbReference type="ARBA" id="ARBA00022617"/>
    </source>
</evidence>
<accession>A0A7I7Q153</accession>
<dbReference type="Gene3D" id="1.10.630.10">
    <property type="entry name" value="Cytochrome P450"/>
    <property type="match status" value="1"/>
</dbReference>
<evidence type="ECO:0000256" key="5">
    <source>
        <dbReference type="ARBA" id="ARBA00023004"/>
    </source>
</evidence>
<evidence type="ECO:0000256" key="7">
    <source>
        <dbReference type="RuleBase" id="RU000461"/>
    </source>
</evidence>
<organism evidence="8 9">
    <name type="scientific">Mycobacterium stomatepiae</name>
    <dbReference type="NCBI Taxonomy" id="470076"/>
    <lineage>
        <taxon>Bacteria</taxon>
        <taxon>Bacillati</taxon>
        <taxon>Actinomycetota</taxon>
        <taxon>Actinomycetes</taxon>
        <taxon>Mycobacteriales</taxon>
        <taxon>Mycobacteriaceae</taxon>
        <taxon>Mycobacterium</taxon>
        <taxon>Mycobacterium simiae complex</taxon>
    </lineage>
</organism>
<dbReference type="PANTHER" id="PTHR46696:SF6">
    <property type="entry name" value="P450, PUTATIVE (EUROFUNG)-RELATED"/>
    <property type="match status" value="1"/>
</dbReference>
<dbReference type="GO" id="GO:0004497">
    <property type="term" value="F:monooxygenase activity"/>
    <property type="evidence" value="ECO:0007669"/>
    <property type="project" value="UniProtKB-KW"/>
</dbReference>
<dbReference type="InterPro" id="IPR001128">
    <property type="entry name" value="Cyt_P450"/>
</dbReference>
<evidence type="ECO:0000256" key="6">
    <source>
        <dbReference type="ARBA" id="ARBA00023033"/>
    </source>
</evidence>
<keyword evidence="2 7" id="KW-0349">Heme</keyword>
<dbReference type="EMBL" id="AP022587">
    <property type="protein sequence ID" value="BBY19861.1"/>
    <property type="molecule type" value="Genomic_DNA"/>
</dbReference>
<keyword evidence="9" id="KW-1185">Reference proteome</keyword>
<dbReference type="GO" id="GO:0016705">
    <property type="term" value="F:oxidoreductase activity, acting on paired donors, with incorporation or reduction of molecular oxygen"/>
    <property type="evidence" value="ECO:0007669"/>
    <property type="project" value="InterPro"/>
</dbReference>
<evidence type="ECO:0000256" key="4">
    <source>
        <dbReference type="ARBA" id="ARBA00023002"/>
    </source>
</evidence>